<dbReference type="RefSeq" id="WP_017749582.1">
    <property type="nucleotide sequence ID" value="NZ_KQ976354.1"/>
</dbReference>
<keyword evidence="2" id="KW-0808">Transferase</keyword>
<gene>
    <name evidence="2" type="ORF">WA1_26975</name>
</gene>
<dbReference type="SMART" id="SM00563">
    <property type="entry name" value="PlsC"/>
    <property type="match status" value="1"/>
</dbReference>
<name>A0A139X695_9CYAN</name>
<dbReference type="InterPro" id="IPR002123">
    <property type="entry name" value="Plipid/glycerol_acylTrfase"/>
</dbReference>
<dbReference type="STRING" id="128403.WA1_26975"/>
<comment type="caution">
    <text evidence="2">The sequence shown here is derived from an EMBL/GenBank/DDBJ whole genome shotgun (WGS) entry which is preliminary data.</text>
</comment>
<keyword evidence="2" id="KW-0012">Acyltransferase</keyword>
<evidence type="ECO:0000313" key="3">
    <source>
        <dbReference type="Proteomes" id="UP000076925"/>
    </source>
</evidence>
<feature type="domain" description="Phospholipid/glycerol acyltransferase" evidence="1">
    <location>
        <begin position="72"/>
        <end position="217"/>
    </location>
</feature>
<protein>
    <submittedName>
        <fullName evidence="2">Glycerol acyltransferase</fullName>
    </submittedName>
</protein>
<dbReference type="SUPFAM" id="SSF69593">
    <property type="entry name" value="Glycerol-3-phosphate (1)-acyltransferase"/>
    <property type="match status" value="1"/>
</dbReference>
<dbReference type="GO" id="GO:0016746">
    <property type="term" value="F:acyltransferase activity"/>
    <property type="evidence" value="ECO:0007669"/>
    <property type="project" value="UniProtKB-KW"/>
</dbReference>
<dbReference type="AlphaFoldDB" id="A0A139X695"/>
<proteinExistence type="predicted"/>
<dbReference type="Pfam" id="PF01553">
    <property type="entry name" value="Acyltransferase"/>
    <property type="match status" value="1"/>
</dbReference>
<evidence type="ECO:0000259" key="1">
    <source>
        <dbReference type="SMART" id="SM00563"/>
    </source>
</evidence>
<reference evidence="2 3" key="1">
    <citation type="journal article" date="2013" name="Genome Biol. Evol.">
        <title>Genomes of Stigonematalean cyanobacteria (subsection V) and the evolution of oxygenic photosynthesis from prokaryotes to plastids.</title>
        <authorList>
            <person name="Dagan T."/>
            <person name="Roettger M."/>
            <person name="Stucken K."/>
            <person name="Landan G."/>
            <person name="Koch R."/>
            <person name="Major P."/>
            <person name="Gould S.B."/>
            <person name="Goremykin V.V."/>
            <person name="Rippka R."/>
            <person name="Tandeau de Marsac N."/>
            <person name="Gugger M."/>
            <person name="Lockhart P.J."/>
            <person name="Allen J.F."/>
            <person name="Brune I."/>
            <person name="Maus I."/>
            <person name="Puhler A."/>
            <person name="Martin W.F."/>
        </authorList>
    </citation>
    <scope>NUCLEOTIDE SEQUENCE [LARGE SCALE GENOMIC DNA]</scope>
    <source>
        <strain evidence="2 3">PCC 7110</strain>
    </source>
</reference>
<keyword evidence="3" id="KW-1185">Reference proteome</keyword>
<evidence type="ECO:0000313" key="2">
    <source>
        <dbReference type="EMBL" id="KYC40186.1"/>
    </source>
</evidence>
<dbReference type="EMBL" id="ANNX02000030">
    <property type="protein sequence ID" value="KYC40186.1"/>
    <property type="molecule type" value="Genomic_DNA"/>
</dbReference>
<dbReference type="Proteomes" id="UP000076925">
    <property type="component" value="Unassembled WGS sequence"/>
</dbReference>
<accession>A0A139X695</accession>
<dbReference type="OrthoDB" id="524611at2"/>
<sequence>MPHPIQLAQPPLEFIPPHYNPLVRYMMQVILPVVLRLRLRPWLPTGIAQVETVNVEVLANLYQKFQAGKIRFLIAFRHPEVDDPLCMFHLVSKAVSEIARKKGISLQSPIHSHFIYERGMTLWAGNWLGWLFSGLGGLPIHRGKRLDRIGMKTARDLFANGKIPISVAPEGGTNGHSEIVSPLEPGVAHMGFWCVEDLLKANRTEEVFIVPIYNQYSYINPSWKKLDWLLGKLEADCGLPVQQMSQATLVDREKFFYERLFHLGEHILSQMEKFYDRFNHQSTAIALGASCTQLIATPTDPSASRNQILENRLQTLLDRSLKAAEQFFGLSSEGAVIDRCRRLEAASWDDIYRKDLPDLQTLSPLERGLADWIAEEASLRVLHMRLAESFVAVTGSYVLEKPSFERFAETSLILFDLIARIKGEKSPARPRLGWRKSRITVGEPISVTERWSNYQQSRQAARQAVIDLTQDLQTALEKMIKL</sequence>
<organism evidence="2 3">
    <name type="scientific">Scytonema hofmannii PCC 7110</name>
    <dbReference type="NCBI Taxonomy" id="128403"/>
    <lineage>
        <taxon>Bacteria</taxon>
        <taxon>Bacillati</taxon>
        <taxon>Cyanobacteriota</taxon>
        <taxon>Cyanophyceae</taxon>
        <taxon>Nostocales</taxon>
        <taxon>Scytonemataceae</taxon>
        <taxon>Scytonema</taxon>
    </lineage>
</organism>